<sequence length="279" mass="32813">MSSSFQGIEFSVLISVYDQEQPPYLDAALSSIENQTLMPSEIIIVKDGPLTPELDSIISQYRSESEVQYKIINIKGRVGLGKALNVGIKYCSYEWIARMDTDDIAVPERFEKQMRYILSNPKVSVLGGWICEFESDPWRCEAERRVPTRHRKIYSFAKYRNPINHMTVMFRKSAVTSVGGYLPLSGFEDYYLWVRMLQYRFMFANLDEVLVKARVGNNMISRRRGWRYLKYEWLFLKSANKEGFLSRYEMYRNMAMRTIPRVMPSSLLQKLYSRLRKTN</sequence>
<organism evidence="5">
    <name type="scientific">hydrothermal vent metagenome</name>
    <dbReference type="NCBI Taxonomy" id="652676"/>
    <lineage>
        <taxon>unclassified sequences</taxon>
        <taxon>metagenomes</taxon>
        <taxon>ecological metagenomes</taxon>
    </lineage>
</organism>
<keyword evidence="2 5" id="KW-0328">Glycosyltransferase</keyword>
<dbReference type="PANTHER" id="PTHR43685">
    <property type="entry name" value="GLYCOSYLTRANSFERASE"/>
    <property type="match status" value="1"/>
</dbReference>
<proteinExistence type="inferred from homology"/>
<dbReference type="GO" id="GO:0016757">
    <property type="term" value="F:glycosyltransferase activity"/>
    <property type="evidence" value="ECO:0007669"/>
    <property type="project" value="UniProtKB-KW"/>
</dbReference>
<dbReference type="InterPro" id="IPR001173">
    <property type="entry name" value="Glyco_trans_2-like"/>
</dbReference>
<evidence type="ECO:0000256" key="1">
    <source>
        <dbReference type="ARBA" id="ARBA00006739"/>
    </source>
</evidence>
<evidence type="ECO:0000259" key="4">
    <source>
        <dbReference type="Pfam" id="PF00535"/>
    </source>
</evidence>
<dbReference type="EMBL" id="FPHC01000040">
    <property type="protein sequence ID" value="SFV56772.1"/>
    <property type="molecule type" value="Genomic_DNA"/>
</dbReference>
<dbReference type="PANTHER" id="PTHR43685:SF5">
    <property type="entry name" value="GLYCOSYLTRANSFERASE EPSE-RELATED"/>
    <property type="match status" value="1"/>
</dbReference>
<dbReference type="AlphaFoldDB" id="A0A1W1BTI3"/>
<evidence type="ECO:0000313" key="5">
    <source>
        <dbReference type="EMBL" id="SFV56772.1"/>
    </source>
</evidence>
<feature type="domain" description="Glycosyltransferase 2-like" evidence="4">
    <location>
        <begin position="11"/>
        <end position="173"/>
    </location>
</feature>
<dbReference type="InterPro" id="IPR050834">
    <property type="entry name" value="Glycosyltransf_2"/>
</dbReference>
<evidence type="ECO:0000256" key="2">
    <source>
        <dbReference type="ARBA" id="ARBA00022676"/>
    </source>
</evidence>
<dbReference type="EC" id="2.4.1.-" evidence="5"/>
<accession>A0A1W1BTI3</accession>
<protein>
    <submittedName>
        <fullName evidence="5">Glycosyltransferase</fullName>
        <ecNumber evidence="5">2.4.1.-</ecNumber>
    </submittedName>
</protein>
<name>A0A1W1BTI3_9ZZZZ</name>
<reference evidence="5" key="1">
    <citation type="submission" date="2016-10" db="EMBL/GenBank/DDBJ databases">
        <authorList>
            <person name="de Groot N.N."/>
        </authorList>
    </citation>
    <scope>NUCLEOTIDE SEQUENCE</scope>
</reference>
<gene>
    <name evidence="5" type="ORF">MNB_SV-6-284</name>
</gene>
<comment type="similarity">
    <text evidence="1">Belongs to the glycosyltransferase 2 family.</text>
</comment>
<dbReference type="InterPro" id="IPR029044">
    <property type="entry name" value="Nucleotide-diphossugar_trans"/>
</dbReference>
<keyword evidence="3 5" id="KW-0808">Transferase</keyword>
<dbReference type="Pfam" id="PF00535">
    <property type="entry name" value="Glycos_transf_2"/>
    <property type="match status" value="1"/>
</dbReference>
<dbReference type="SUPFAM" id="SSF53448">
    <property type="entry name" value="Nucleotide-diphospho-sugar transferases"/>
    <property type="match status" value="1"/>
</dbReference>
<evidence type="ECO:0000256" key="3">
    <source>
        <dbReference type="ARBA" id="ARBA00022679"/>
    </source>
</evidence>
<dbReference type="Gene3D" id="3.90.550.10">
    <property type="entry name" value="Spore Coat Polysaccharide Biosynthesis Protein SpsA, Chain A"/>
    <property type="match status" value="1"/>
</dbReference>